<dbReference type="SUPFAM" id="SSF46894">
    <property type="entry name" value="C-terminal effector domain of the bipartite response regulators"/>
    <property type="match status" value="1"/>
</dbReference>
<dbReference type="GO" id="GO:0000160">
    <property type="term" value="P:phosphorelay signal transduction system"/>
    <property type="evidence" value="ECO:0007669"/>
    <property type="project" value="InterPro"/>
</dbReference>
<dbReference type="EMBL" id="JAZHPM010000002">
    <property type="protein sequence ID" value="MEF2290643.1"/>
    <property type="molecule type" value="Genomic_DNA"/>
</dbReference>
<evidence type="ECO:0000313" key="12">
    <source>
        <dbReference type="Proteomes" id="UP001356080"/>
    </source>
</evidence>
<evidence type="ECO:0000259" key="7">
    <source>
        <dbReference type="PROSITE" id="PS50043"/>
    </source>
</evidence>
<dbReference type="RefSeq" id="WP_077702544.1">
    <property type="nucleotide sequence ID" value="NZ_CP018622.1"/>
</dbReference>
<dbReference type="Proteomes" id="UP001356080">
    <property type="component" value="Unassembled WGS sequence"/>
</dbReference>
<sequence length="224" mass="26410">MIKVLLVDREGISSEGLRLIIEREREMKWVGTYFQKEEVIHAVQEKQPDIVVFHINQSHHTVIELTKEIKSISKQIKIIYILSFIEPTFITNSIKAGVEGYFLSHSDHTNFVSMIKNIYHNHYVITEDIAVTILQQFQKGDEKQRLHAKLLEKEIDLTWRELDIAFLIYQRKKNKEIAQSLHLKEKTVRDYVSIIYKKLGVNKRLLVINLLENLIAEEPEDNFQ</sequence>
<dbReference type="InterPro" id="IPR016032">
    <property type="entry name" value="Sig_transdc_resp-reg_C-effctor"/>
</dbReference>
<gene>
    <name evidence="9" type="primary">devR</name>
    <name evidence="9" type="ORF">A21D_02192</name>
    <name evidence="10" type="ORF">V2W34_01300</name>
</gene>
<dbReference type="PANTHER" id="PTHR43214">
    <property type="entry name" value="TWO-COMPONENT RESPONSE REGULATOR"/>
    <property type="match status" value="1"/>
</dbReference>
<dbReference type="InterPro" id="IPR011006">
    <property type="entry name" value="CheY-like_superfamily"/>
</dbReference>
<evidence type="ECO:0000259" key="8">
    <source>
        <dbReference type="PROSITE" id="PS50110"/>
    </source>
</evidence>
<dbReference type="PROSITE" id="PS50043">
    <property type="entry name" value="HTH_LUXR_2"/>
    <property type="match status" value="1"/>
</dbReference>
<evidence type="ECO:0000256" key="6">
    <source>
        <dbReference type="PROSITE-ProRule" id="PRU00169"/>
    </source>
</evidence>
<protein>
    <submittedName>
        <fullName evidence="10">Response regulator transcription factor</fullName>
    </submittedName>
    <submittedName>
        <fullName evidence="9">Transcriptional regulatory protein DevR (DosR)</fullName>
    </submittedName>
</protein>
<feature type="domain" description="HTH luxR-type" evidence="7">
    <location>
        <begin position="150"/>
        <end position="214"/>
    </location>
</feature>
<evidence type="ECO:0000256" key="4">
    <source>
        <dbReference type="ARBA" id="ARBA00023125"/>
    </source>
</evidence>
<dbReference type="PROSITE" id="PS50110">
    <property type="entry name" value="RESPONSE_REGULATORY"/>
    <property type="match status" value="1"/>
</dbReference>
<organism evidence="9 11">
    <name type="scientific">Virgibacillus dokdonensis</name>
    <dbReference type="NCBI Taxonomy" id="302167"/>
    <lineage>
        <taxon>Bacteria</taxon>
        <taxon>Bacillati</taxon>
        <taxon>Bacillota</taxon>
        <taxon>Bacilli</taxon>
        <taxon>Bacillales</taxon>
        <taxon>Bacillaceae</taxon>
        <taxon>Virgibacillus</taxon>
    </lineage>
</organism>
<evidence type="ECO:0000313" key="10">
    <source>
        <dbReference type="EMBL" id="MEF2290643.1"/>
    </source>
</evidence>
<dbReference type="GO" id="GO:0005737">
    <property type="term" value="C:cytoplasm"/>
    <property type="evidence" value="ECO:0007669"/>
    <property type="project" value="UniProtKB-SubCell"/>
</dbReference>
<dbReference type="InterPro" id="IPR000792">
    <property type="entry name" value="Tscrpt_reg_LuxR_C"/>
</dbReference>
<evidence type="ECO:0000313" key="11">
    <source>
        <dbReference type="Proteomes" id="UP000234237"/>
    </source>
</evidence>
<keyword evidence="4" id="KW-0238">DNA-binding</keyword>
<dbReference type="GO" id="GO:0006355">
    <property type="term" value="P:regulation of DNA-templated transcription"/>
    <property type="evidence" value="ECO:0007669"/>
    <property type="project" value="InterPro"/>
</dbReference>
<comment type="caution">
    <text evidence="6">Lacks conserved residue(s) required for the propagation of feature annotation.</text>
</comment>
<comment type="subcellular location">
    <subcellularLocation>
        <location evidence="1">Cytoplasm</location>
    </subcellularLocation>
</comment>
<dbReference type="SUPFAM" id="SSF52172">
    <property type="entry name" value="CheY-like"/>
    <property type="match status" value="1"/>
</dbReference>
<feature type="domain" description="Response regulatory" evidence="8">
    <location>
        <begin position="3"/>
        <end position="119"/>
    </location>
</feature>
<dbReference type="Pfam" id="PF00196">
    <property type="entry name" value="GerE"/>
    <property type="match status" value="1"/>
</dbReference>
<dbReference type="GO" id="GO:0003677">
    <property type="term" value="F:DNA binding"/>
    <property type="evidence" value="ECO:0007669"/>
    <property type="project" value="UniProtKB-KW"/>
</dbReference>
<proteinExistence type="predicted"/>
<accession>A0A2K9J012</accession>
<reference evidence="11" key="2">
    <citation type="submission" date="2016-11" db="EMBL/GenBank/DDBJ databases">
        <title>Complete genome sequence of Virgibacillus pantothenticus 21D, a halophilic bacterium isolated from the deep hypersaline anoxic basin Discovery in the Mediterranean Sea.</title>
        <authorList>
            <person name="Zeaiter Z."/>
            <person name="Booth J.M."/>
            <person name="Prosdocimi E.M."/>
            <person name="Mapelli F."/>
            <person name="Fusi M."/>
            <person name="Daffonchio D."/>
            <person name="Borin S."/>
            <person name="Crotti E."/>
        </authorList>
    </citation>
    <scope>NUCLEOTIDE SEQUENCE [LARGE SCALE GENOMIC DNA]</scope>
    <source>
        <strain evidence="11">21D</strain>
    </source>
</reference>
<dbReference type="Pfam" id="PF00072">
    <property type="entry name" value="Response_reg"/>
    <property type="match status" value="1"/>
</dbReference>
<evidence type="ECO:0000256" key="5">
    <source>
        <dbReference type="ARBA" id="ARBA00023163"/>
    </source>
</evidence>
<dbReference type="InterPro" id="IPR039420">
    <property type="entry name" value="WalR-like"/>
</dbReference>
<keyword evidence="2" id="KW-0597">Phosphoprotein</keyword>
<dbReference type="Gene3D" id="3.40.50.2300">
    <property type="match status" value="1"/>
</dbReference>
<keyword evidence="5" id="KW-0804">Transcription</keyword>
<keyword evidence="3" id="KW-0805">Transcription regulation</keyword>
<dbReference type="KEGG" id="vpn:A21D_02192"/>
<dbReference type="STRING" id="302167.GCA_900166595_00855"/>
<evidence type="ECO:0000256" key="3">
    <source>
        <dbReference type="ARBA" id="ARBA00023015"/>
    </source>
</evidence>
<dbReference type="CDD" id="cd06170">
    <property type="entry name" value="LuxR_C_like"/>
    <property type="match status" value="1"/>
</dbReference>
<dbReference type="SMART" id="SM00421">
    <property type="entry name" value="HTH_LUXR"/>
    <property type="match status" value="1"/>
</dbReference>
<evidence type="ECO:0000256" key="2">
    <source>
        <dbReference type="ARBA" id="ARBA00022553"/>
    </source>
</evidence>
<dbReference type="Proteomes" id="UP000234237">
    <property type="component" value="Chromosome"/>
</dbReference>
<dbReference type="InterPro" id="IPR001789">
    <property type="entry name" value="Sig_transdc_resp-reg_receiver"/>
</dbReference>
<dbReference type="EMBL" id="CP018622">
    <property type="protein sequence ID" value="AUJ25256.1"/>
    <property type="molecule type" value="Genomic_DNA"/>
</dbReference>
<evidence type="ECO:0000313" key="9">
    <source>
        <dbReference type="EMBL" id="AUJ25256.1"/>
    </source>
</evidence>
<evidence type="ECO:0000256" key="1">
    <source>
        <dbReference type="ARBA" id="ARBA00004496"/>
    </source>
</evidence>
<dbReference type="AlphaFoldDB" id="A0A2K9J012"/>
<reference evidence="10 12" key="3">
    <citation type="submission" date="2024-01" db="EMBL/GenBank/DDBJ databases">
        <title>Survival strategy associated with biotechnological potential of Virgibacillus dokdonensis T4.6 isolated from salt-fermented shrimp paste.</title>
        <authorList>
            <person name="Doan T.V."/>
            <person name="Quach N.T."/>
            <person name="Phi Q.-T."/>
        </authorList>
    </citation>
    <scope>NUCLEOTIDE SEQUENCE [LARGE SCALE GENOMIC DNA]</scope>
    <source>
        <strain evidence="10 12">T4.6</strain>
    </source>
</reference>
<keyword evidence="12" id="KW-1185">Reference proteome</keyword>
<reference evidence="9" key="1">
    <citation type="submission" date="2016-11" db="EMBL/GenBank/DDBJ databases">
        <title>Complete genome sequence of Virgibacillus dokdonensis 21D, a halophilic bacterium isolated from the deep hypersaline anoxic basin Discovery in the Mediterranean Sea.</title>
        <authorList>
            <person name="Zeaiter Z."/>
            <person name="Booth J.M."/>
            <person name="Prosdocimi E.M."/>
            <person name="Mapelli F."/>
            <person name="Fusi M."/>
            <person name="Daffonchio D."/>
            <person name="Borin S."/>
            <person name="Crotti E."/>
        </authorList>
    </citation>
    <scope>NUCLEOTIDE SEQUENCE</scope>
    <source>
        <strain evidence="9">21D</strain>
    </source>
</reference>
<dbReference type="PRINTS" id="PR00038">
    <property type="entry name" value="HTHLUXR"/>
</dbReference>
<name>A0A2K9J012_9BACI</name>